<gene>
    <name evidence="7" type="primary">uxaC</name>
    <name evidence="8" type="ORF">SAMN05877838_1116</name>
</gene>
<evidence type="ECO:0000313" key="9">
    <source>
        <dbReference type="Proteomes" id="UP000219465"/>
    </source>
</evidence>
<proteinExistence type="inferred from homology"/>
<dbReference type="EC" id="5.3.1.12" evidence="4 7"/>
<organism evidence="8 9">
    <name type="scientific">Hoeflea halophila</name>
    <dbReference type="NCBI Taxonomy" id="714899"/>
    <lineage>
        <taxon>Bacteria</taxon>
        <taxon>Pseudomonadati</taxon>
        <taxon>Pseudomonadota</taxon>
        <taxon>Alphaproteobacteria</taxon>
        <taxon>Hyphomicrobiales</taxon>
        <taxon>Rhizobiaceae</taxon>
        <taxon>Hoeflea</taxon>
    </lineage>
</organism>
<evidence type="ECO:0000256" key="3">
    <source>
        <dbReference type="ARBA" id="ARBA00008397"/>
    </source>
</evidence>
<name>A0A286I9C5_9HYPH</name>
<dbReference type="Proteomes" id="UP000219465">
    <property type="component" value="Unassembled WGS sequence"/>
</dbReference>
<dbReference type="AlphaFoldDB" id="A0A286I9C5"/>
<dbReference type="InterPro" id="IPR032466">
    <property type="entry name" value="Metal_Hydrolase"/>
</dbReference>
<evidence type="ECO:0000256" key="5">
    <source>
        <dbReference type="ARBA" id="ARBA00020555"/>
    </source>
</evidence>
<evidence type="ECO:0000256" key="2">
    <source>
        <dbReference type="ARBA" id="ARBA00004892"/>
    </source>
</evidence>
<evidence type="ECO:0000256" key="4">
    <source>
        <dbReference type="ARBA" id="ARBA00012546"/>
    </source>
</evidence>
<protein>
    <recommendedName>
        <fullName evidence="5 7">Uronate isomerase</fullName>
        <ecNumber evidence="4 7">5.3.1.12</ecNumber>
    </recommendedName>
    <alternativeName>
        <fullName evidence="7">Glucuronate isomerase</fullName>
    </alternativeName>
    <alternativeName>
        <fullName evidence="7">Uronic isomerase</fullName>
    </alternativeName>
</protein>
<dbReference type="GO" id="GO:0042840">
    <property type="term" value="P:D-glucuronate catabolic process"/>
    <property type="evidence" value="ECO:0007669"/>
    <property type="project" value="TreeGrafter"/>
</dbReference>
<dbReference type="GO" id="GO:0019698">
    <property type="term" value="P:D-galacturonate catabolic process"/>
    <property type="evidence" value="ECO:0007669"/>
    <property type="project" value="TreeGrafter"/>
</dbReference>
<comment type="catalytic activity">
    <reaction evidence="1 7">
        <text>D-glucuronate = D-fructuronate</text>
        <dbReference type="Rhea" id="RHEA:13049"/>
        <dbReference type="ChEBI" id="CHEBI:58720"/>
        <dbReference type="ChEBI" id="CHEBI:59863"/>
        <dbReference type="EC" id="5.3.1.12"/>
    </reaction>
</comment>
<dbReference type="RefSeq" id="WP_210421500.1">
    <property type="nucleotide sequence ID" value="NZ_OCPC01000001.1"/>
</dbReference>
<evidence type="ECO:0000313" key="8">
    <source>
        <dbReference type="EMBL" id="SOE16256.1"/>
    </source>
</evidence>
<dbReference type="Gene3D" id="3.20.20.140">
    <property type="entry name" value="Metal-dependent hydrolases"/>
    <property type="match status" value="1"/>
</dbReference>
<sequence>MLIPDRLFPVDPQTRGIARELYQTVADKPIISPHGHTDPRWYAENQPFTDPAQLFITPDHYVFRMLFSQGVSLESLGVPRVDGGPTETDGRKIWRLFAENYHLFRGTPSRLWLDHAFEDVFGMTTPVSAATADQSYDHIAECLTKPEFLPRALFERFNIEAIATTESPLDDLGWHRMIRDSGWQGKVVTAYRPDAVVDPEFDGFAKNVEQLGHMTGEDCSTWEGYLQAHRIRRAYFKEFGATSSDHGHPTARTENLSASDAAALFAKALKGSCTAGEADAFRGHMLTEMARMSLEDGLVLQIHPGSYRNHSGPIMSAFGRDKGFDIPTRTDYVRALKPLLDAVGLEKDLTIIVFTLDETSYGRELAPLAGAYPALKLGPAWWFYDSPEGMRRFREMTTETAGFYNTVGFNDDTRAFCSIPARHDVARRVDCGFLATLVATGRLSEGDAYEVANDLAYRLAKQAYRL</sequence>
<dbReference type="PANTHER" id="PTHR30068:SF4">
    <property type="entry name" value="URONATE ISOMERASE"/>
    <property type="match status" value="1"/>
</dbReference>
<dbReference type="SUPFAM" id="SSF51556">
    <property type="entry name" value="Metallo-dependent hydrolases"/>
    <property type="match status" value="1"/>
</dbReference>
<keyword evidence="9" id="KW-1185">Reference proteome</keyword>
<reference evidence="9" key="1">
    <citation type="submission" date="2017-08" db="EMBL/GenBank/DDBJ databases">
        <authorList>
            <person name="Varghese N."/>
            <person name="Submissions S."/>
        </authorList>
    </citation>
    <scope>NUCLEOTIDE SEQUENCE [LARGE SCALE GENOMIC DNA]</scope>
    <source>
        <strain evidence="9">KCTC 23107</strain>
    </source>
</reference>
<comment type="pathway">
    <text evidence="2 7">Carbohydrate metabolism; pentose and glucuronate interconversion.</text>
</comment>
<evidence type="ECO:0000256" key="7">
    <source>
        <dbReference type="HAMAP-Rule" id="MF_00675"/>
    </source>
</evidence>
<evidence type="ECO:0000256" key="1">
    <source>
        <dbReference type="ARBA" id="ARBA00001165"/>
    </source>
</evidence>
<accession>A0A286I9C5</accession>
<dbReference type="GO" id="GO:0008880">
    <property type="term" value="F:glucuronate isomerase activity"/>
    <property type="evidence" value="ECO:0007669"/>
    <property type="project" value="UniProtKB-UniRule"/>
</dbReference>
<keyword evidence="6 7" id="KW-0413">Isomerase</keyword>
<dbReference type="HAMAP" id="MF_00675">
    <property type="entry name" value="UxaC"/>
    <property type="match status" value="1"/>
</dbReference>
<dbReference type="UniPathway" id="UPA00246"/>
<comment type="similarity">
    <text evidence="3 7">Belongs to the metallo-dependent hydrolases superfamily. Uronate isomerase family.</text>
</comment>
<dbReference type="EMBL" id="OCPC01000001">
    <property type="protein sequence ID" value="SOE16256.1"/>
    <property type="molecule type" value="Genomic_DNA"/>
</dbReference>
<dbReference type="PANTHER" id="PTHR30068">
    <property type="entry name" value="URONATE ISOMERASE"/>
    <property type="match status" value="1"/>
</dbReference>
<comment type="catalytic activity">
    <reaction evidence="7">
        <text>aldehydo-D-galacturonate = keto-D-tagaturonate</text>
        <dbReference type="Rhea" id="RHEA:27702"/>
        <dbReference type="ChEBI" id="CHEBI:12952"/>
        <dbReference type="ChEBI" id="CHEBI:17886"/>
    </reaction>
</comment>
<dbReference type="InterPro" id="IPR003766">
    <property type="entry name" value="Uronate_isomerase"/>
</dbReference>
<dbReference type="Gene3D" id="1.10.2020.10">
    <property type="entry name" value="uronate isomerase, domain 2, chain A"/>
    <property type="match status" value="1"/>
</dbReference>
<evidence type="ECO:0000256" key="6">
    <source>
        <dbReference type="ARBA" id="ARBA00023235"/>
    </source>
</evidence>
<dbReference type="Pfam" id="PF02614">
    <property type="entry name" value="UxaC"/>
    <property type="match status" value="1"/>
</dbReference>
<dbReference type="NCBIfam" id="NF002794">
    <property type="entry name" value="PRK02925.1"/>
    <property type="match status" value="1"/>
</dbReference>